<feature type="compositionally biased region" description="Basic and acidic residues" evidence="3">
    <location>
        <begin position="168"/>
        <end position="212"/>
    </location>
</feature>
<dbReference type="PANTHER" id="PTHR46589">
    <property type="entry name" value="APOPTOTIC CHROMATIN CONDENSATION INDUCER IN THE NUCLEUS"/>
    <property type="match status" value="1"/>
</dbReference>
<feature type="region of interest" description="Disordered" evidence="3">
    <location>
        <begin position="253"/>
        <end position="312"/>
    </location>
</feature>
<feature type="compositionally biased region" description="Basic residues" evidence="3">
    <location>
        <begin position="569"/>
        <end position="579"/>
    </location>
</feature>
<protein>
    <recommendedName>
        <fullName evidence="4">RRM domain-containing protein</fullName>
    </recommendedName>
</protein>
<evidence type="ECO:0000256" key="3">
    <source>
        <dbReference type="SAM" id="MobiDB-lite"/>
    </source>
</evidence>
<dbReference type="GO" id="GO:0003723">
    <property type="term" value="F:RNA binding"/>
    <property type="evidence" value="ECO:0007669"/>
    <property type="project" value="UniProtKB-UniRule"/>
</dbReference>
<feature type="domain" description="RRM" evidence="4">
    <location>
        <begin position="879"/>
        <end position="956"/>
    </location>
</feature>
<feature type="compositionally biased region" description="Basic and acidic residues" evidence="3">
    <location>
        <begin position="582"/>
        <end position="597"/>
    </location>
</feature>
<evidence type="ECO:0000256" key="2">
    <source>
        <dbReference type="PROSITE-ProRule" id="PRU00176"/>
    </source>
</evidence>
<dbReference type="InterPro" id="IPR035979">
    <property type="entry name" value="RBD_domain_sf"/>
</dbReference>
<dbReference type="InterPro" id="IPR000504">
    <property type="entry name" value="RRM_dom"/>
</dbReference>
<feature type="compositionally biased region" description="Basic and acidic residues" evidence="3">
    <location>
        <begin position="106"/>
        <end position="117"/>
    </location>
</feature>
<feature type="compositionally biased region" description="Basic and acidic residues" evidence="3">
    <location>
        <begin position="606"/>
        <end position="624"/>
    </location>
</feature>
<evidence type="ECO:0000313" key="5">
    <source>
        <dbReference type="EMBL" id="CAD7265814.1"/>
    </source>
</evidence>
<dbReference type="Gene3D" id="3.30.70.330">
    <property type="match status" value="1"/>
</dbReference>
<feature type="region of interest" description="Disordered" evidence="3">
    <location>
        <begin position="823"/>
        <end position="842"/>
    </location>
</feature>
<proteinExistence type="predicted"/>
<feature type="compositionally biased region" description="Basic and acidic residues" evidence="3">
    <location>
        <begin position="993"/>
        <end position="1018"/>
    </location>
</feature>
<feature type="compositionally biased region" description="Basic and acidic residues" evidence="3">
    <location>
        <begin position="265"/>
        <end position="288"/>
    </location>
</feature>
<dbReference type="PANTHER" id="PTHR46589:SF1">
    <property type="entry name" value="APOPTOTIC CHROMATIN CONDENSATION INDUCER IN THE NUCLEUS"/>
    <property type="match status" value="1"/>
</dbReference>
<feature type="compositionally biased region" description="Basic residues" evidence="3">
    <location>
        <begin position="24"/>
        <end position="40"/>
    </location>
</feature>
<name>A0A7R9B407_TIMSH</name>
<dbReference type="SUPFAM" id="SSF54928">
    <property type="entry name" value="RNA-binding domain, RBD"/>
    <property type="match status" value="1"/>
</dbReference>
<evidence type="ECO:0000259" key="4">
    <source>
        <dbReference type="PROSITE" id="PS50102"/>
    </source>
</evidence>
<feature type="compositionally biased region" description="Basic and acidic residues" evidence="3">
    <location>
        <begin position="81"/>
        <end position="94"/>
    </location>
</feature>
<gene>
    <name evidence="5" type="ORF">TSIB3V08_LOCUS9844</name>
</gene>
<dbReference type="CDD" id="cd12432">
    <property type="entry name" value="RRM_ACINU"/>
    <property type="match status" value="1"/>
</dbReference>
<feature type="compositionally biased region" description="Basic and acidic residues" evidence="3">
    <location>
        <begin position="699"/>
        <end position="730"/>
    </location>
</feature>
<dbReference type="EMBL" id="OC005997">
    <property type="protein sequence ID" value="CAD7265814.1"/>
    <property type="molecule type" value="Genomic_DNA"/>
</dbReference>
<feature type="compositionally biased region" description="Basic and acidic residues" evidence="3">
    <location>
        <begin position="642"/>
        <end position="673"/>
    </location>
</feature>
<feature type="compositionally biased region" description="Basic and acidic residues" evidence="3">
    <location>
        <begin position="45"/>
        <end position="56"/>
    </location>
</feature>
<feature type="region of interest" description="Disordered" evidence="3">
    <location>
        <begin position="358"/>
        <end position="745"/>
    </location>
</feature>
<feature type="region of interest" description="Disordered" evidence="3">
    <location>
        <begin position="1"/>
        <end position="229"/>
    </location>
</feature>
<dbReference type="InterPro" id="IPR034257">
    <property type="entry name" value="Acinus_RRM"/>
</dbReference>
<dbReference type="InterPro" id="IPR052793">
    <property type="entry name" value="EJC-associated_protein"/>
</dbReference>
<feature type="region of interest" description="Disordered" evidence="3">
    <location>
        <begin position="993"/>
        <end position="1101"/>
    </location>
</feature>
<keyword evidence="1 2" id="KW-0694">RNA-binding</keyword>
<feature type="compositionally biased region" description="Basic and acidic residues" evidence="3">
    <location>
        <begin position="416"/>
        <end position="440"/>
    </location>
</feature>
<feature type="compositionally biased region" description="Basic and acidic residues" evidence="3">
    <location>
        <begin position="1043"/>
        <end position="1074"/>
    </location>
</feature>
<evidence type="ECO:0000256" key="1">
    <source>
        <dbReference type="ARBA" id="ARBA00022884"/>
    </source>
</evidence>
<dbReference type="GO" id="GO:0071011">
    <property type="term" value="C:precatalytic spliceosome"/>
    <property type="evidence" value="ECO:0007669"/>
    <property type="project" value="TreeGrafter"/>
</dbReference>
<dbReference type="AlphaFoldDB" id="A0A7R9B407"/>
<feature type="compositionally biased region" description="Basic and acidic residues" evidence="3">
    <location>
        <begin position="7"/>
        <end position="23"/>
    </location>
</feature>
<dbReference type="PROSITE" id="PS50102">
    <property type="entry name" value="RRM"/>
    <property type="match status" value="1"/>
</dbReference>
<organism evidence="5">
    <name type="scientific">Timema shepardi</name>
    <name type="common">Walking stick</name>
    <dbReference type="NCBI Taxonomy" id="629360"/>
    <lineage>
        <taxon>Eukaryota</taxon>
        <taxon>Metazoa</taxon>
        <taxon>Ecdysozoa</taxon>
        <taxon>Arthropoda</taxon>
        <taxon>Hexapoda</taxon>
        <taxon>Insecta</taxon>
        <taxon>Pterygota</taxon>
        <taxon>Neoptera</taxon>
        <taxon>Polyneoptera</taxon>
        <taxon>Phasmatodea</taxon>
        <taxon>Timematodea</taxon>
        <taxon>Timematoidea</taxon>
        <taxon>Timematidae</taxon>
        <taxon>Timema</taxon>
    </lineage>
</organism>
<sequence>MRRKSERVKDKDKEKEKPSEKRHDKSSKHSRRHSRRRRKSSSSSPERDESSKENDLSAKGSNSPGAGETSKQADQLAVVKKNTDDDWKEDKSFWEDADGAENVEGSEQKHSKDKDSKSSVWQVKTADSGGESNKLKICIVRPQDLPAEQPSPHRRKRLSRTSSSSQQSHKDEVEEETTKSEASHEKKKSHSSDDRRRSKRSKEEKKKPRDSSEETELPQNSVKPLDEPIIMNIELEEDIPLPAEPQKIIIDEKKELASIEIPQEEEVKRKETLRRKSSDEESIRRKSLYENTLQEKSLDEESIQTKSLNEDMIQTKSLDKETVQTKSLDVEMIHTKPLAEEMIQTKSLDEEVVQTKSLDEEVVQTKSLDEEIVQTKSLDEGVTQRKSLDEEVIQRKSSVKESKLQDLQMEVASNADKAKPKEEATSLVKEQDESKNEDKSTGGTISSSEESTKQKDYFVPVSVETGSIEEIQSQEVQLEETTKEKIPVEDKKLRDSSEGEKSDSSEERKERDSSEERVKVSNTQKDRSRRSSSEKHRRSSTSSLEKSKGNSTSEENSSEESDSGEERKVRKSLIHRVQKRNSINEDKKRLSSEERLKRGSFSSNRDSSDERLVSKESLLKEKVENTPNNQENNTDSRRKRLSRDLLGKKAEVEKPHKIEERMDEGSTEVDKRQRSSSRTPPPPSRPRDRVLLRRSFSSKTERQTTEETVFEKTGQDEEKEEKENDTKSNIEEGEIVSLSPRPMMRKRRWGASKLRTAKKPVLAISTDSLKNLIPDVKPVSLTEVQLSRDEEVKEVERVRDDPEDKHHQITEVIVVERTREGPMEKPLLPPALAPTTELPPLKNSADHKVKMVTRKISLVSDGTRNLQSSPSPPRHKSSSVLFISNLVRPFTINQLKELLARTGTIVEGGFWIDKIKSRCYVEYSRETEAKETRHALHGVRWPVSNPKQLCVDFGKKEDMEMAQTLADTEQIPRKTEPLKMVVDHSVEGWLVEQAREREQRDREREQRDRERARAKERAPPLPHPGPIEPLERNRAVKAPPVVREWDIGKLEHGPSPVERDFRHEERGREREKRVKEKRPHRSRTPSPHEPPGRFLTIIVPL</sequence>
<reference evidence="5" key="1">
    <citation type="submission" date="2020-11" db="EMBL/GenBank/DDBJ databases">
        <authorList>
            <person name="Tran Van P."/>
        </authorList>
    </citation>
    <scope>NUCLEOTIDE SEQUENCE</scope>
</reference>
<feature type="compositionally biased region" description="Low complexity" evidence="3">
    <location>
        <begin position="833"/>
        <end position="842"/>
    </location>
</feature>
<feature type="compositionally biased region" description="Basic and acidic residues" evidence="3">
    <location>
        <begin position="377"/>
        <end position="404"/>
    </location>
</feature>
<dbReference type="GO" id="GO:0061574">
    <property type="term" value="C:ASAP complex"/>
    <property type="evidence" value="ECO:0007669"/>
    <property type="project" value="TreeGrafter"/>
</dbReference>
<feature type="compositionally biased region" description="Basic and acidic residues" evidence="3">
    <location>
        <begin position="480"/>
        <end position="534"/>
    </location>
</feature>
<feature type="compositionally biased region" description="Polar residues" evidence="3">
    <location>
        <begin position="59"/>
        <end position="73"/>
    </location>
</feature>
<dbReference type="GO" id="GO:0008380">
    <property type="term" value="P:RNA splicing"/>
    <property type="evidence" value="ECO:0007669"/>
    <property type="project" value="TreeGrafter"/>
</dbReference>
<accession>A0A7R9B407</accession>
<dbReference type="InterPro" id="IPR012677">
    <property type="entry name" value="Nucleotide-bd_a/b_plait_sf"/>
</dbReference>